<dbReference type="Proteomes" id="UP001293718">
    <property type="component" value="Unassembled WGS sequence"/>
</dbReference>
<dbReference type="Gene3D" id="3.30.429.10">
    <property type="entry name" value="Macrophage Migration Inhibitory Factor"/>
    <property type="match status" value="1"/>
</dbReference>
<organism evidence="4 5">
    <name type="scientific">Azohydromonas lata</name>
    <dbReference type="NCBI Taxonomy" id="45677"/>
    <lineage>
        <taxon>Bacteria</taxon>
        <taxon>Pseudomonadati</taxon>
        <taxon>Pseudomonadota</taxon>
        <taxon>Betaproteobacteria</taxon>
        <taxon>Burkholderiales</taxon>
        <taxon>Sphaerotilaceae</taxon>
        <taxon>Azohydromonas</taxon>
    </lineage>
</organism>
<keyword evidence="5" id="KW-1185">Reference proteome</keyword>
<dbReference type="EMBL" id="JAXOJX010000058">
    <property type="protein sequence ID" value="MDZ5460108.1"/>
    <property type="molecule type" value="Genomic_DNA"/>
</dbReference>
<reference evidence="4 5" key="1">
    <citation type="submission" date="2023-11" db="EMBL/GenBank/DDBJ databases">
        <title>Draft genome of Azohydromonas lata strain H1 (DSM1123), a polyhydroxyalkanoate producer.</title>
        <authorList>
            <person name="Traversa D."/>
            <person name="D'Addabbo P."/>
            <person name="Pazzani C."/>
            <person name="Manzari C."/>
            <person name="Chiara M."/>
            <person name="Scrascia M."/>
        </authorList>
    </citation>
    <scope>NUCLEOTIDE SEQUENCE [LARGE SCALE GENOMIC DNA]</scope>
    <source>
        <strain evidence="4 5">H1</strain>
    </source>
</reference>
<comment type="similarity">
    <text evidence="1">Belongs to the 4-oxalocrotonate tautomerase family.</text>
</comment>
<evidence type="ECO:0000313" key="5">
    <source>
        <dbReference type="Proteomes" id="UP001293718"/>
    </source>
</evidence>
<name>A0ABU5IMI6_9BURK</name>
<evidence type="ECO:0000259" key="3">
    <source>
        <dbReference type="Pfam" id="PF01361"/>
    </source>
</evidence>
<gene>
    <name evidence="4" type="ORF">SM757_26365</name>
</gene>
<dbReference type="InterPro" id="IPR004370">
    <property type="entry name" value="4-OT-like_dom"/>
</dbReference>
<sequence>MPIIEMHLMAGRTVEQKRRVAHAVSQAAAQALDVDINTVRILITEHGVDEFSVAGVTVGERNEARQAGNALT</sequence>
<keyword evidence="2" id="KW-0413">Isomerase</keyword>
<evidence type="ECO:0000256" key="1">
    <source>
        <dbReference type="ARBA" id="ARBA00006723"/>
    </source>
</evidence>
<protein>
    <submittedName>
        <fullName evidence="4">Tautomerase family protein</fullName>
    </submittedName>
</protein>
<dbReference type="InterPro" id="IPR014347">
    <property type="entry name" value="Tautomerase/MIF_sf"/>
</dbReference>
<proteinExistence type="inferred from homology"/>
<dbReference type="Pfam" id="PF01361">
    <property type="entry name" value="Tautomerase"/>
    <property type="match status" value="1"/>
</dbReference>
<dbReference type="SUPFAM" id="SSF55331">
    <property type="entry name" value="Tautomerase/MIF"/>
    <property type="match status" value="1"/>
</dbReference>
<evidence type="ECO:0000256" key="2">
    <source>
        <dbReference type="ARBA" id="ARBA00023235"/>
    </source>
</evidence>
<accession>A0ABU5IMI6</accession>
<dbReference type="PANTHER" id="PTHR35530">
    <property type="entry name" value="TAUTOMERASE-RELATED"/>
    <property type="match status" value="1"/>
</dbReference>
<feature type="domain" description="4-oxalocrotonate tautomerase-like" evidence="3">
    <location>
        <begin position="2"/>
        <end position="60"/>
    </location>
</feature>
<comment type="caution">
    <text evidence="4">The sequence shown here is derived from an EMBL/GenBank/DDBJ whole genome shotgun (WGS) entry which is preliminary data.</text>
</comment>
<dbReference type="PANTHER" id="PTHR35530:SF1">
    <property type="entry name" value="2-HYDROXYMUCONATE TAUTOMERASE"/>
    <property type="match status" value="1"/>
</dbReference>
<evidence type="ECO:0000313" key="4">
    <source>
        <dbReference type="EMBL" id="MDZ5460108.1"/>
    </source>
</evidence>